<dbReference type="CDD" id="cd04723">
    <property type="entry name" value="HisA_HisF"/>
    <property type="match status" value="1"/>
</dbReference>
<dbReference type="Gene3D" id="3.20.20.70">
    <property type="entry name" value="Aldolase class I"/>
    <property type="match status" value="1"/>
</dbReference>
<organism evidence="3">
    <name type="scientific">Archaeoglobus fulgidus</name>
    <dbReference type="NCBI Taxonomy" id="2234"/>
    <lineage>
        <taxon>Archaea</taxon>
        <taxon>Methanobacteriati</taxon>
        <taxon>Methanobacteriota</taxon>
        <taxon>Archaeoglobi</taxon>
        <taxon>Archaeoglobales</taxon>
        <taxon>Archaeoglobaceae</taxon>
        <taxon>Archaeoglobus</taxon>
    </lineage>
</organism>
<dbReference type="NCBIfam" id="TIGR00734">
    <property type="entry name" value="hisAF_rel"/>
    <property type="match status" value="1"/>
</dbReference>
<dbReference type="SUPFAM" id="SSF51366">
    <property type="entry name" value="Ribulose-phoshate binding barrel"/>
    <property type="match status" value="1"/>
</dbReference>
<keyword evidence="2" id="KW-0368">Histidine biosynthesis</keyword>
<dbReference type="InterPro" id="IPR004650">
    <property type="entry name" value="HisA/F-archaeal"/>
</dbReference>
<dbReference type="GO" id="GO:0003949">
    <property type="term" value="F:1-(5-phosphoribosyl)-5-[(5-phosphoribosylamino)methylideneamino]imidazole-4-carboxamide isomerase activity"/>
    <property type="evidence" value="ECO:0007669"/>
    <property type="project" value="InterPro"/>
</dbReference>
<dbReference type="EMBL" id="DSLA01000048">
    <property type="protein sequence ID" value="HEH35137.1"/>
    <property type="molecule type" value="Genomic_DNA"/>
</dbReference>
<proteinExistence type="inferred from homology"/>
<dbReference type="InterPro" id="IPR011060">
    <property type="entry name" value="RibuloseP-bd_barrel"/>
</dbReference>
<name>A0A7J2THV2_ARCFL</name>
<evidence type="ECO:0000313" key="3">
    <source>
        <dbReference type="EMBL" id="HEH35137.1"/>
    </source>
</evidence>
<evidence type="ECO:0000256" key="1">
    <source>
        <dbReference type="ARBA" id="ARBA00009667"/>
    </source>
</evidence>
<gene>
    <name evidence="3" type="ORF">ENP88_03070</name>
</gene>
<evidence type="ECO:0000256" key="2">
    <source>
        <dbReference type="RuleBase" id="RU003657"/>
    </source>
</evidence>
<dbReference type="GO" id="GO:0000105">
    <property type="term" value="P:L-histidine biosynthetic process"/>
    <property type="evidence" value="ECO:0007669"/>
    <property type="project" value="UniProtKB-KW"/>
</dbReference>
<dbReference type="Pfam" id="PF00977">
    <property type="entry name" value="His_biosynth"/>
    <property type="match status" value="1"/>
</dbReference>
<dbReference type="InterPro" id="IPR013785">
    <property type="entry name" value="Aldolase_TIM"/>
</dbReference>
<sequence length="223" mass="25220">MKIFFVLDIKGKRAVLAEKGEREKYEPLSEKSLVARTDDPIEVVKMLEPRFLYVADLDRISGKGENMGTVEALSKMVEDLIADCGFRKAEELRKISFKPVVGTETFDITEIDRKCYVSLDFRDSFLDASRKFRNWKDAIEFLNCLELYGIIVLNLRRVGSLNPDFELLSRVLEISENPVLLGGGVGSFSDLERLKDIGCDGVLIATAIHKKLLPLEIIQKGFI</sequence>
<dbReference type="GO" id="GO:0005737">
    <property type="term" value="C:cytoplasm"/>
    <property type="evidence" value="ECO:0007669"/>
    <property type="project" value="TreeGrafter"/>
</dbReference>
<comment type="caution">
    <text evidence="3">The sequence shown here is derived from an EMBL/GenBank/DDBJ whole genome shotgun (WGS) entry which is preliminary data.</text>
</comment>
<comment type="similarity">
    <text evidence="1 2">Belongs to the HisA/HisF family.</text>
</comment>
<dbReference type="GO" id="GO:0000162">
    <property type="term" value="P:L-tryptophan biosynthetic process"/>
    <property type="evidence" value="ECO:0007669"/>
    <property type="project" value="TreeGrafter"/>
</dbReference>
<dbReference type="InterPro" id="IPR006062">
    <property type="entry name" value="His_biosynth"/>
</dbReference>
<dbReference type="InterPro" id="IPR044524">
    <property type="entry name" value="Isoase_HisA-like"/>
</dbReference>
<protein>
    <submittedName>
        <fullName evidence="3">HisA/HisF family protein</fullName>
    </submittedName>
</protein>
<dbReference type="PANTHER" id="PTHR43090">
    <property type="entry name" value="1-(5-PHOSPHORIBOSYL)-5-[(5-PHOSPHORIBOSYLAMINO)METHYLIDENEAMINO] IMIDAZOLE-4-CARBOXAMIDE ISOMERASE"/>
    <property type="match status" value="1"/>
</dbReference>
<keyword evidence="2" id="KW-0028">Amino-acid biosynthesis</keyword>
<dbReference type="AlphaFoldDB" id="A0A7J2THV2"/>
<reference evidence="3" key="1">
    <citation type="journal article" date="2020" name="mSystems">
        <title>Genome- and Community-Level Interaction Insights into Carbon Utilization and Element Cycling Functions of Hydrothermarchaeota in Hydrothermal Sediment.</title>
        <authorList>
            <person name="Zhou Z."/>
            <person name="Liu Y."/>
            <person name="Xu W."/>
            <person name="Pan J."/>
            <person name="Luo Z.H."/>
            <person name="Li M."/>
        </authorList>
    </citation>
    <scope>NUCLEOTIDE SEQUENCE [LARGE SCALE GENOMIC DNA]</scope>
    <source>
        <strain evidence="3">SpSt-26</strain>
    </source>
</reference>
<accession>A0A7J2THV2</accession>
<dbReference type="PANTHER" id="PTHR43090:SF2">
    <property type="entry name" value="1-(5-PHOSPHORIBOSYL)-5-[(5-PHOSPHORIBOSYLAMINO)METHYLIDENEAMINO] IMIDAZOLE-4-CARBOXAMIDE ISOMERASE"/>
    <property type="match status" value="1"/>
</dbReference>